<dbReference type="InterPro" id="IPR052012">
    <property type="entry name" value="GTase_92"/>
</dbReference>
<evidence type="ECO:0000313" key="9">
    <source>
        <dbReference type="EMBL" id="CAP26583.1"/>
    </source>
</evidence>
<keyword evidence="7" id="KW-0472">Membrane</keyword>
<keyword evidence="10" id="KW-1185">Reference proteome</keyword>
<dbReference type="eggNOG" id="KOG4735">
    <property type="taxonomic scope" value="Eukaryota"/>
</dbReference>
<keyword evidence="4 8" id="KW-0808">Transferase</keyword>
<evidence type="ECO:0000256" key="1">
    <source>
        <dbReference type="ARBA" id="ARBA00004167"/>
    </source>
</evidence>
<dbReference type="InParanoid" id="A8X1S3"/>
<dbReference type="Proteomes" id="UP000008549">
    <property type="component" value="Unassembled WGS sequence"/>
</dbReference>
<dbReference type="GO" id="GO:0016757">
    <property type="term" value="F:glycosyltransferase activity"/>
    <property type="evidence" value="ECO:0007669"/>
    <property type="project" value="UniProtKB-UniRule"/>
</dbReference>
<evidence type="ECO:0000256" key="5">
    <source>
        <dbReference type="ARBA" id="ARBA00022692"/>
    </source>
</evidence>
<dbReference type="HOGENOM" id="CLU_1066447_0_0_1"/>
<dbReference type="PANTHER" id="PTHR21645">
    <property type="entry name" value="GLYCOSYLTRANSFERASE FAMILY 92 PROTEIN"/>
    <property type="match status" value="1"/>
</dbReference>
<evidence type="ECO:0000256" key="6">
    <source>
        <dbReference type="ARBA" id="ARBA00022989"/>
    </source>
</evidence>
<dbReference type="CTD" id="8575048"/>
<protein>
    <recommendedName>
        <fullName evidence="8">Glycosyltransferase family 92 protein</fullName>
        <ecNumber evidence="8">2.4.1.-</ecNumber>
    </recommendedName>
</protein>
<evidence type="ECO:0000256" key="7">
    <source>
        <dbReference type="ARBA" id="ARBA00023136"/>
    </source>
</evidence>
<evidence type="ECO:0000313" key="10">
    <source>
        <dbReference type="Proteomes" id="UP000008549"/>
    </source>
</evidence>
<evidence type="ECO:0000256" key="4">
    <source>
        <dbReference type="ARBA" id="ARBA00022679"/>
    </source>
</evidence>
<dbReference type="EC" id="2.4.1.-" evidence="8"/>
<organism evidence="9 10">
    <name type="scientific">Caenorhabditis briggsae</name>
    <dbReference type="NCBI Taxonomy" id="6238"/>
    <lineage>
        <taxon>Eukaryota</taxon>
        <taxon>Metazoa</taxon>
        <taxon>Ecdysozoa</taxon>
        <taxon>Nematoda</taxon>
        <taxon>Chromadorea</taxon>
        <taxon>Rhabditida</taxon>
        <taxon>Rhabditina</taxon>
        <taxon>Rhabditomorpha</taxon>
        <taxon>Rhabditoidea</taxon>
        <taxon>Rhabditidae</taxon>
        <taxon>Peloderinae</taxon>
        <taxon>Caenorhabditis</taxon>
    </lineage>
</organism>
<evidence type="ECO:0000256" key="3">
    <source>
        <dbReference type="ARBA" id="ARBA00022676"/>
    </source>
</evidence>
<accession>A8X1S3</accession>
<dbReference type="PANTHER" id="PTHR21645:SF14">
    <property type="entry name" value="GLYCOSYLTRANSFERASE FAMILY 92 PROTEIN-RELATED"/>
    <property type="match status" value="1"/>
</dbReference>
<dbReference type="InterPro" id="IPR008166">
    <property type="entry name" value="Glyco_transf_92"/>
</dbReference>
<dbReference type="AlphaFoldDB" id="A8X1S3"/>
<evidence type="ECO:0000256" key="8">
    <source>
        <dbReference type="RuleBase" id="RU366017"/>
    </source>
</evidence>
<comment type="subcellular location">
    <subcellularLocation>
        <location evidence="1">Membrane</location>
        <topology evidence="1">Single-pass membrane protein</topology>
    </subcellularLocation>
</comment>
<comment type="similarity">
    <text evidence="2 8">Belongs to the glycosyltransferase 92 family.</text>
</comment>
<dbReference type="RefSeq" id="XP_002633051.1">
    <property type="nucleotide sequence ID" value="XM_002633005.1"/>
</dbReference>
<gene>
    <name evidence="9" type="ORF">CBG05731</name>
    <name evidence="9" type="ORF">CBG_05731</name>
</gene>
<dbReference type="Pfam" id="PF01697">
    <property type="entry name" value="Glyco_transf_92"/>
    <property type="match status" value="1"/>
</dbReference>
<keyword evidence="3 8" id="KW-0328">Glycosyltransferase</keyword>
<dbReference type="GO" id="GO:0016020">
    <property type="term" value="C:membrane"/>
    <property type="evidence" value="ECO:0007669"/>
    <property type="project" value="UniProtKB-SubCell"/>
</dbReference>
<evidence type="ECO:0000256" key="2">
    <source>
        <dbReference type="ARBA" id="ARBA00007647"/>
    </source>
</evidence>
<keyword evidence="6" id="KW-1133">Transmembrane helix</keyword>
<sequence>MHPHWIFFKKTLHFGFLTSKICFLLFYKYIIVDPRADSKLKLEVSQAFITSAYYYPTSKSLGSNAVAFNMAIDQISHSMENHTFTVISTNLTTSISSIATSQEEGFELCRYTTIMGRTNTVENLKTLEIESNGVTVRIPFKMARYTAPKPLMQEYERQGYLTLDYWLRMKFSNIESQYFDPNANIMWRNQAGAQTDCLLQYKEAAEYIEFFDMDDVLFSKNYPTYLEEFNAVLATNPGTNYMAYGRREYEYVKGTIVIFPL</sequence>
<proteinExistence type="inferred from homology"/>
<reference evidence="9 10" key="2">
    <citation type="journal article" date="2011" name="PLoS Genet.">
        <title>Caenorhabditis briggsae recombinant inbred line genotypes reveal inter-strain incompatibility and the evolution of recombination.</title>
        <authorList>
            <person name="Ross J.A."/>
            <person name="Koboldt D.C."/>
            <person name="Staisch J.E."/>
            <person name="Chamberlin H.M."/>
            <person name="Gupta B.P."/>
            <person name="Miller R.D."/>
            <person name="Baird S.E."/>
            <person name="Haag E.S."/>
        </authorList>
    </citation>
    <scope>NUCLEOTIDE SEQUENCE [LARGE SCALE GENOMIC DNA]</scope>
    <source>
        <strain evidence="9 10">AF16</strain>
    </source>
</reference>
<dbReference type="EMBL" id="HE600909">
    <property type="protein sequence ID" value="CAP26583.1"/>
    <property type="molecule type" value="Genomic_DNA"/>
</dbReference>
<dbReference type="GeneID" id="8575048"/>
<dbReference type="KEGG" id="cbr:CBG_05731"/>
<keyword evidence="5" id="KW-0812">Transmembrane</keyword>
<reference evidence="9 10" key="1">
    <citation type="journal article" date="2003" name="PLoS Biol.">
        <title>The genome sequence of Caenorhabditis briggsae: a platform for comparative genomics.</title>
        <authorList>
            <person name="Stein L.D."/>
            <person name="Bao Z."/>
            <person name="Blasiar D."/>
            <person name="Blumenthal T."/>
            <person name="Brent M.R."/>
            <person name="Chen N."/>
            <person name="Chinwalla A."/>
            <person name="Clarke L."/>
            <person name="Clee C."/>
            <person name="Coghlan A."/>
            <person name="Coulson A."/>
            <person name="D'Eustachio P."/>
            <person name="Fitch D.H."/>
            <person name="Fulton L.A."/>
            <person name="Fulton R.E."/>
            <person name="Griffiths-Jones S."/>
            <person name="Harris T.W."/>
            <person name="Hillier L.W."/>
            <person name="Kamath R."/>
            <person name="Kuwabara P.E."/>
            <person name="Mardis E.R."/>
            <person name="Marra M.A."/>
            <person name="Miner T.L."/>
            <person name="Minx P."/>
            <person name="Mullikin J.C."/>
            <person name="Plumb R.W."/>
            <person name="Rogers J."/>
            <person name="Schein J.E."/>
            <person name="Sohrmann M."/>
            <person name="Spieth J."/>
            <person name="Stajich J.E."/>
            <person name="Wei C."/>
            <person name="Willey D."/>
            <person name="Wilson R.K."/>
            <person name="Durbin R."/>
            <person name="Waterston R.H."/>
        </authorList>
    </citation>
    <scope>NUCLEOTIDE SEQUENCE [LARGE SCALE GENOMIC DNA]</scope>
    <source>
        <strain evidence="9 10">AF16</strain>
    </source>
</reference>
<name>A8X1S3_CAEBR</name>